<gene>
    <name evidence="1" type="ORF">PO587_41905</name>
</gene>
<protein>
    <submittedName>
        <fullName evidence="1">Uncharacterized protein</fullName>
    </submittedName>
</protein>
<dbReference type="RefSeq" id="WP_272178934.1">
    <property type="nucleotide sequence ID" value="NZ_JAQOSK010000028.1"/>
</dbReference>
<dbReference type="EMBL" id="JAQOSK010000028">
    <property type="protein sequence ID" value="MDC2961000.1"/>
    <property type="molecule type" value="Genomic_DNA"/>
</dbReference>
<comment type="caution">
    <text evidence="1">The sequence shown here is derived from an EMBL/GenBank/DDBJ whole genome shotgun (WGS) entry which is preliminary data.</text>
</comment>
<name>A0ABT5G8C5_9ACTN</name>
<organism evidence="1 2">
    <name type="scientific">Streptomyces gilvifuscus</name>
    <dbReference type="NCBI Taxonomy" id="1550617"/>
    <lineage>
        <taxon>Bacteria</taxon>
        <taxon>Bacillati</taxon>
        <taxon>Actinomycetota</taxon>
        <taxon>Actinomycetes</taxon>
        <taxon>Kitasatosporales</taxon>
        <taxon>Streptomycetaceae</taxon>
        <taxon>Streptomyces</taxon>
    </lineage>
</organism>
<reference evidence="1 2" key="1">
    <citation type="journal article" date="2015" name="Int. J. Syst. Evol. Microbiol.">
        <title>Streptomyces gilvifuscus sp. nov., an actinomycete that produces antibacterial compounds isolated from soil.</title>
        <authorList>
            <person name="Nguyen T.M."/>
            <person name="Kim J."/>
        </authorList>
    </citation>
    <scope>NUCLEOTIDE SEQUENCE [LARGE SCALE GENOMIC DNA]</scope>
    <source>
        <strain evidence="1 2">T113</strain>
    </source>
</reference>
<proteinExistence type="predicted"/>
<sequence length="116" mass="12287">MVSHRFERGVLVVTVESDPGITRRAMLTTEISDLIHAYRPTPVVVVLEEAATGAPVVSAVLRAHHMCARLGVLMSVATHSAPARRLLEADADGVSPRLVVHARTDTAIDAAFVAAA</sequence>
<evidence type="ECO:0000313" key="2">
    <source>
        <dbReference type="Proteomes" id="UP001221328"/>
    </source>
</evidence>
<evidence type="ECO:0000313" key="1">
    <source>
        <dbReference type="EMBL" id="MDC2961000.1"/>
    </source>
</evidence>
<accession>A0ABT5G8C5</accession>
<dbReference type="Proteomes" id="UP001221328">
    <property type="component" value="Unassembled WGS sequence"/>
</dbReference>
<keyword evidence="2" id="KW-1185">Reference proteome</keyword>